<dbReference type="Gene3D" id="2.160.20.10">
    <property type="entry name" value="Single-stranded right-handed beta-helix, Pectin lyase-like"/>
    <property type="match status" value="5"/>
</dbReference>
<dbReference type="InterPro" id="IPR011050">
    <property type="entry name" value="Pectin_lyase_fold/virulence"/>
</dbReference>
<keyword evidence="3" id="KW-1185">Reference proteome</keyword>
<dbReference type="SUPFAM" id="SSF51126">
    <property type="entry name" value="Pectin lyase-like"/>
    <property type="match status" value="5"/>
</dbReference>
<evidence type="ECO:0000313" key="3">
    <source>
        <dbReference type="Proteomes" id="UP000076925"/>
    </source>
</evidence>
<dbReference type="Proteomes" id="UP000076925">
    <property type="component" value="Unassembled WGS sequence"/>
</dbReference>
<dbReference type="AlphaFoldDB" id="A0A139XCR1"/>
<dbReference type="InterPro" id="IPR008638">
    <property type="entry name" value="FhaB/CdiA-like_TPS"/>
</dbReference>
<evidence type="ECO:0000313" key="2">
    <source>
        <dbReference type="EMBL" id="KYC42480.1"/>
    </source>
</evidence>
<gene>
    <name evidence="2" type="ORF">WA1_21190</name>
</gene>
<accession>A0A139XCR1</accession>
<name>A0A139XCR1_9CYAN</name>
<sequence length="1240" mass="127747">MAIMGLSGSNCCWQLRVASFVAVCALDVASGNFAKAQIAPDSTLGAESSTLTPNVSIDGLPADEINGGAIRGTSLFHSFQQFNVGIGQRVFFANPRGIENIFSRVTGTNPSVILGTLGVNGGANLFLLNPNGIVFGPNARLDLRGSFLASTARSIKFTDSLEFSTTNPSAPPLLTLNMPIGLQYGENPGRILVQGQGNELKVDQETGEVLEVNRTGSLEVEPGQTLALAGGEVVLEGGSLSAESGRVEVWSVQGEGLVGLTSTNPGWELSDRGIQNFQDIRLSQTAAIDTSGVGGGNIQMQGRRVALENGSLVLSLTQGEGSGGTISIKGSESIEASGSAPNGEASLFLTETLGIGKAGDVKIDTKSLILQNGAQISSSTFNQGSSGKIIVNASELVEAAGVTQIENFASGLFSVARKNTGEGGKVEVTTRRLLLRDGAQVSATTFSEGKGGNVLVKASESVEATGVAPIGASGLFAVSESTGEGGQVEIDTEKLILQNGAQVSATAFNKGNGGDVLVNARESVDVIGTAQNGNFGSGLGAQTQGTGNGGRVEINTRKLLVQDGAQISAATSIQASGDGGDVLVNAEESVKVIGIAQNGRFPSSLGAQTQGTGNGGRVKINTRKLLVQDGAQISATTFNQGRGGDVLVNARESVEAIGISYNGRFGSILGARTSGTGNAGRVEIDTGKLILRDGAQISSSTTREGSGNGGDVLVNAKESVEAIGISQISRFVSVTGLVAQTHGVGDGGTVTVNTGRLILQDGAQVSAITFNRGRGGNIIVNARESLEAIGFGSGLRVQTQGAGDGGTVTINTGRFLASKGAQTLATVFDNSEGKGGNINIRASKVELTGTSDNGDPTILFASTRGKGDSGEVTIDTAQLIVREGAQIGAGTFSSGQGGNVFVKASDLVELVGIVPQVPNRPFFRDWSGQRFPSGLFTGSENIGTAGNLRIETENLTLRDGATIAVNNQGRGDAGNLEVVARNVLLDNQAVLSATTTSGQGGNITLKIDDLLLLRRNSKISTSAGIDRAGGDGGNISIDSDLIVAIPNENSDITANAFQGRGGNINIKTQGLFGLEFRNFQTPLSDITASSEFGIAGVVDIDILDVDPAQALTELPADIVDVSRLIGQDFCRVVGQNSEFVVTGRGGLPSSPNETLRANAPWEDLRLVEESEPTAFKLPPAARSEQPKMEDNQPETIVEAQGWISTPNGNVLLTAKPATVTSQGLWLHPLDCQLWKQTSRS</sequence>
<evidence type="ECO:0000259" key="1">
    <source>
        <dbReference type="SMART" id="SM00912"/>
    </source>
</evidence>
<organism evidence="2 3">
    <name type="scientific">Scytonema hofmannii PCC 7110</name>
    <dbReference type="NCBI Taxonomy" id="128403"/>
    <lineage>
        <taxon>Bacteria</taxon>
        <taxon>Bacillati</taxon>
        <taxon>Cyanobacteriota</taxon>
        <taxon>Cyanophyceae</taxon>
        <taxon>Nostocales</taxon>
        <taxon>Scytonemataceae</taxon>
        <taxon>Scytonema</taxon>
    </lineage>
</organism>
<comment type="caution">
    <text evidence="2">The sequence shown here is derived from an EMBL/GenBank/DDBJ whole genome shotgun (WGS) entry which is preliminary data.</text>
</comment>
<dbReference type="NCBIfam" id="TIGR01901">
    <property type="entry name" value="adhes_NPXG"/>
    <property type="match status" value="1"/>
</dbReference>
<protein>
    <submittedName>
        <fullName evidence="2">Filamentous hemagglutinin</fullName>
    </submittedName>
</protein>
<dbReference type="InterPro" id="IPR012334">
    <property type="entry name" value="Pectin_lyas_fold"/>
</dbReference>
<proteinExistence type="predicted"/>
<dbReference type="EMBL" id="ANNX02000020">
    <property type="protein sequence ID" value="KYC42480.1"/>
    <property type="molecule type" value="Genomic_DNA"/>
</dbReference>
<reference evidence="2 3" key="1">
    <citation type="journal article" date="2013" name="Genome Biol. Evol.">
        <title>Genomes of Stigonematalean cyanobacteria (subsection V) and the evolution of oxygenic photosynthesis from prokaryotes to plastids.</title>
        <authorList>
            <person name="Dagan T."/>
            <person name="Roettger M."/>
            <person name="Stucken K."/>
            <person name="Landan G."/>
            <person name="Koch R."/>
            <person name="Major P."/>
            <person name="Gould S.B."/>
            <person name="Goremykin V.V."/>
            <person name="Rippka R."/>
            <person name="Tandeau de Marsac N."/>
            <person name="Gugger M."/>
            <person name="Lockhart P.J."/>
            <person name="Allen J.F."/>
            <person name="Brune I."/>
            <person name="Maus I."/>
            <person name="Puhler A."/>
            <person name="Martin W.F."/>
        </authorList>
    </citation>
    <scope>NUCLEOTIDE SEQUENCE [LARGE SCALE GENOMIC DNA]</scope>
    <source>
        <strain evidence="2 3">PCC 7110</strain>
    </source>
</reference>
<dbReference type="STRING" id="128403.WA1_21190"/>
<dbReference type="Pfam" id="PF05860">
    <property type="entry name" value="TPS"/>
    <property type="match status" value="1"/>
</dbReference>
<feature type="domain" description="Filamentous haemagglutinin FhaB/tRNA nuclease CdiA-like TPS" evidence="1">
    <location>
        <begin position="45"/>
        <end position="158"/>
    </location>
</feature>
<dbReference type="SMART" id="SM00912">
    <property type="entry name" value="Haemagg_act"/>
    <property type="match status" value="1"/>
</dbReference>